<gene>
    <name evidence="1" type="ORF">M23134_03143</name>
</gene>
<evidence type="ECO:0000313" key="1">
    <source>
        <dbReference type="EMBL" id="EAY30507.1"/>
    </source>
</evidence>
<comment type="caution">
    <text evidence="1">The sequence shown here is derived from an EMBL/GenBank/DDBJ whole genome shotgun (WGS) entry which is preliminary data.</text>
</comment>
<reference evidence="1 2" key="1">
    <citation type="submission" date="2007-01" db="EMBL/GenBank/DDBJ databases">
        <authorList>
            <person name="Haygood M."/>
            <person name="Podell S."/>
            <person name="Anderson C."/>
            <person name="Hopkinson B."/>
            <person name="Roe K."/>
            <person name="Barbeau K."/>
            <person name="Gaasterland T."/>
            <person name="Ferriera S."/>
            <person name="Johnson J."/>
            <person name="Kravitz S."/>
            <person name="Beeson K."/>
            <person name="Sutton G."/>
            <person name="Rogers Y.-H."/>
            <person name="Friedman R."/>
            <person name="Frazier M."/>
            <person name="Venter J.C."/>
        </authorList>
    </citation>
    <scope>NUCLEOTIDE SEQUENCE [LARGE SCALE GENOMIC DNA]</scope>
    <source>
        <strain evidence="1 2">ATCC 23134</strain>
    </source>
</reference>
<sequence>MQVIILPVEVLFIITTINKIQLNSITPVISIQLYFCY</sequence>
<accession>A1ZG90</accession>
<organism evidence="1 2">
    <name type="scientific">Microscilla marina ATCC 23134</name>
    <dbReference type="NCBI Taxonomy" id="313606"/>
    <lineage>
        <taxon>Bacteria</taxon>
        <taxon>Pseudomonadati</taxon>
        <taxon>Bacteroidota</taxon>
        <taxon>Cytophagia</taxon>
        <taxon>Cytophagales</taxon>
        <taxon>Microscillaceae</taxon>
        <taxon>Microscilla</taxon>
    </lineage>
</organism>
<proteinExistence type="predicted"/>
<dbReference type="Proteomes" id="UP000004095">
    <property type="component" value="Unassembled WGS sequence"/>
</dbReference>
<evidence type="ECO:0000313" key="2">
    <source>
        <dbReference type="Proteomes" id="UP000004095"/>
    </source>
</evidence>
<keyword evidence="2" id="KW-1185">Reference proteome</keyword>
<dbReference type="AlphaFoldDB" id="A1ZG90"/>
<protein>
    <submittedName>
        <fullName evidence="1">Uncharacterized protein</fullName>
    </submittedName>
</protein>
<name>A1ZG90_MICM2</name>
<dbReference type="EMBL" id="AAWS01000006">
    <property type="protein sequence ID" value="EAY30507.1"/>
    <property type="molecule type" value="Genomic_DNA"/>
</dbReference>